<dbReference type="SUPFAM" id="SSF54506">
    <property type="entry name" value="Diaminopimelate epimerase-like"/>
    <property type="match status" value="2"/>
</dbReference>
<feature type="binding site" evidence="8">
    <location>
        <position position="72"/>
    </location>
    <ligand>
        <name>substrate</name>
    </ligand>
</feature>
<comment type="catalytic activity">
    <reaction evidence="7 8">
        <text>(2S,6S)-2,6-diaminopimelate = meso-2,6-diaminopimelate</text>
        <dbReference type="Rhea" id="RHEA:15393"/>
        <dbReference type="ChEBI" id="CHEBI:57609"/>
        <dbReference type="ChEBI" id="CHEBI:57791"/>
        <dbReference type="EC" id="5.1.1.7"/>
    </reaction>
</comment>
<dbReference type="InterPro" id="IPR001653">
    <property type="entry name" value="DAP_epimerase_DapF"/>
</dbReference>
<dbReference type="HAMAP" id="MF_00197">
    <property type="entry name" value="DAP_epimerase"/>
    <property type="match status" value="1"/>
</dbReference>
<name>A0ABP9DQE2_9GAMM</name>
<feature type="binding site" evidence="8">
    <location>
        <position position="185"/>
    </location>
    <ligand>
        <name>substrate</name>
    </ligand>
</feature>
<dbReference type="Gene3D" id="3.10.310.10">
    <property type="entry name" value="Diaminopimelate Epimerase, Chain A, domain 1"/>
    <property type="match status" value="2"/>
</dbReference>
<evidence type="ECO:0000256" key="4">
    <source>
        <dbReference type="ARBA" id="ARBA00022605"/>
    </source>
</evidence>
<dbReference type="Pfam" id="PF01678">
    <property type="entry name" value="DAP_epimerase"/>
    <property type="match status" value="2"/>
</dbReference>
<organism evidence="10 11">
    <name type="scientific">Luteimonas vadosa</name>
    <dbReference type="NCBI Taxonomy" id="1165507"/>
    <lineage>
        <taxon>Bacteria</taxon>
        <taxon>Pseudomonadati</taxon>
        <taxon>Pseudomonadota</taxon>
        <taxon>Gammaproteobacteria</taxon>
        <taxon>Lysobacterales</taxon>
        <taxon>Lysobacteraceae</taxon>
        <taxon>Luteimonas</taxon>
    </lineage>
</organism>
<dbReference type="PROSITE" id="PS01326">
    <property type="entry name" value="DAP_EPIMERASE"/>
    <property type="match status" value="1"/>
</dbReference>
<reference evidence="11" key="1">
    <citation type="journal article" date="2019" name="Int. J. Syst. Evol. Microbiol.">
        <title>The Global Catalogue of Microorganisms (GCM) 10K type strain sequencing project: providing services to taxonomists for standard genome sequencing and annotation.</title>
        <authorList>
            <consortium name="The Broad Institute Genomics Platform"/>
            <consortium name="The Broad Institute Genome Sequencing Center for Infectious Disease"/>
            <person name="Wu L."/>
            <person name="Ma J."/>
        </authorList>
    </citation>
    <scope>NUCLEOTIDE SEQUENCE [LARGE SCALE GENOMIC DNA]</scope>
    <source>
        <strain evidence="11">JCM 18392</strain>
    </source>
</reference>
<keyword evidence="4 8" id="KW-0028">Amino-acid biosynthesis</keyword>
<feature type="binding site" evidence="8">
    <location>
        <position position="218"/>
    </location>
    <ligand>
        <name>substrate</name>
    </ligand>
</feature>
<sequence length="308" mass="31521">MGTATAPGRATEHAAAGRPASAIRFSKMQGAGNDFVVLDLRQDATLAERLSNPGDGLCRALANRRTGVGCDQVLGIERARSDGAVAAYRIWNADGSPARQCGNGARCVAAWLVRDGAAGEDFRLDSPSGTHAVQRAGKGRYTIGMGAPSFAPESIPLAGADREQDVYVVDLDGTEVAFGAVSMGNPHAVVVVEDVDDAPVATLGPALQRSASFPESVNVGFVQVLARDRIRLRVCERGAGETLACGSGACAAVAVLTRQGRVDGQGGVAVSLPGGDLHIQYDPGSGAIGMTGPAAFVFEGEMAMEDGA</sequence>
<dbReference type="Proteomes" id="UP001501323">
    <property type="component" value="Unassembled WGS sequence"/>
</dbReference>
<proteinExistence type="inferred from homology"/>
<evidence type="ECO:0000313" key="11">
    <source>
        <dbReference type="Proteomes" id="UP001501323"/>
    </source>
</evidence>
<comment type="subcellular location">
    <subcellularLocation>
        <location evidence="8">Cytoplasm</location>
    </subcellularLocation>
</comment>
<dbReference type="PANTHER" id="PTHR31689:SF0">
    <property type="entry name" value="DIAMINOPIMELATE EPIMERASE"/>
    <property type="match status" value="1"/>
</dbReference>
<feature type="binding site" evidence="8">
    <location>
        <position position="92"/>
    </location>
    <ligand>
        <name>substrate</name>
    </ligand>
</feature>
<evidence type="ECO:0000256" key="6">
    <source>
        <dbReference type="ARBA" id="ARBA00023235"/>
    </source>
</evidence>
<comment type="pathway">
    <text evidence="1 8">Amino-acid biosynthesis; L-lysine biosynthesis via DAP pathway; DL-2,6-diaminopimelate from LL-2,6-diaminopimelate: step 1/1.</text>
</comment>
<evidence type="ECO:0000256" key="7">
    <source>
        <dbReference type="ARBA" id="ARBA00051712"/>
    </source>
</evidence>
<feature type="binding site" evidence="8">
    <location>
        <begin position="246"/>
        <end position="247"/>
    </location>
    <ligand>
        <name>substrate</name>
    </ligand>
</feature>
<comment type="function">
    <text evidence="8">Catalyzes the stereoinversion of LL-2,6-diaminopimelate (L,L-DAP) to meso-diaminopimelate (meso-DAP), a precursor of L-lysine and an essential component of the bacterial peptidoglycan.</text>
</comment>
<feature type="site" description="Could be important to modulate the pK values of the two catalytic cysteine residues" evidence="8">
    <location>
        <position position="236"/>
    </location>
</feature>
<dbReference type="NCBIfam" id="TIGR00652">
    <property type="entry name" value="DapF"/>
    <property type="match status" value="1"/>
</dbReference>
<keyword evidence="11" id="KW-1185">Reference proteome</keyword>
<feature type="site" description="Could be important to modulate the pK values of the two catalytic cysteine residues" evidence="8">
    <location>
        <position position="187"/>
    </location>
</feature>
<feature type="site" description="Important for dimerization" evidence="8">
    <location>
        <position position="298"/>
    </location>
</feature>
<accession>A0ABP9DQE2</accession>
<keyword evidence="8" id="KW-0963">Cytoplasm</keyword>
<feature type="binding site" evidence="8">
    <location>
        <position position="33"/>
    </location>
    <ligand>
        <name>substrate</name>
    </ligand>
</feature>
<dbReference type="PANTHER" id="PTHR31689">
    <property type="entry name" value="DIAMINOPIMELATE EPIMERASE, CHLOROPLASTIC"/>
    <property type="match status" value="1"/>
</dbReference>
<keyword evidence="5 8" id="KW-0457">Lysine biosynthesis</keyword>
<comment type="caution">
    <text evidence="10">The sequence shown here is derived from an EMBL/GenBank/DDBJ whole genome shotgun (WGS) entry which is preliminary data.</text>
</comment>
<keyword evidence="6 8" id="KW-0413">Isomerase</keyword>
<dbReference type="RefSeq" id="WP_345293772.1">
    <property type="nucleotide sequence ID" value="NZ_BAABJY010000001.1"/>
</dbReference>
<evidence type="ECO:0000313" key="10">
    <source>
        <dbReference type="EMBL" id="GAA4855155.1"/>
    </source>
</evidence>
<evidence type="ECO:0000256" key="8">
    <source>
        <dbReference type="HAMAP-Rule" id="MF_00197"/>
    </source>
</evidence>
<dbReference type="EC" id="5.1.1.7" evidence="3 8"/>
<feature type="binding site" evidence="8">
    <location>
        <begin position="236"/>
        <end position="237"/>
    </location>
    <ligand>
        <name>substrate</name>
    </ligand>
</feature>
<evidence type="ECO:0000256" key="5">
    <source>
        <dbReference type="ARBA" id="ARBA00023154"/>
    </source>
</evidence>
<evidence type="ECO:0000256" key="2">
    <source>
        <dbReference type="ARBA" id="ARBA00010219"/>
    </source>
</evidence>
<dbReference type="InterPro" id="IPR018510">
    <property type="entry name" value="DAP_epimerase_AS"/>
</dbReference>
<evidence type="ECO:0000256" key="3">
    <source>
        <dbReference type="ARBA" id="ARBA00013080"/>
    </source>
</evidence>
<feature type="active site" evidence="9">
    <location>
        <position position="101"/>
    </location>
</feature>
<gene>
    <name evidence="8 10" type="primary">dapF</name>
    <name evidence="10" type="ORF">GCM10023332_03440</name>
</gene>
<evidence type="ECO:0000256" key="1">
    <source>
        <dbReference type="ARBA" id="ARBA00005196"/>
    </source>
</evidence>
<feature type="binding site" evidence="8">
    <location>
        <begin position="102"/>
        <end position="103"/>
    </location>
    <ligand>
        <name>substrate</name>
    </ligand>
</feature>
<feature type="active site" description="Proton donor" evidence="8">
    <location>
        <position position="101"/>
    </location>
</feature>
<dbReference type="EMBL" id="BAABJY010000001">
    <property type="protein sequence ID" value="GAA4855155.1"/>
    <property type="molecule type" value="Genomic_DNA"/>
</dbReference>
<protein>
    <recommendedName>
        <fullName evidence="3 8">Diaminopimelate epimerase</fullName>
        <shortName evidence="8">DAP epimerase</shortName>
        <ecNumber evidence="3 8">5.1.1.7</ecNumber>
    </recommendedName>
    <alternativeName>
        <fullName evidence="8">PLP-independent amino acid racemase</fullName>
    </alternativeName>
</protein>
<comment type="similarity">
    <text evidence="2 8">Belongs to the diaminopimelate epimerase family.</text>
</comment>
<evidence type="ECO:0000256" key="9">
    <source>
        <dbReference type="PROSITE-ProRule" id="PRU10125"/>
    </source>
</evidence>
<comment type="subunit">
    <text evidence="8">Homodimer.</text>
</comment>
<feature type="active site" description="Proton acceptor" evidence="8">
    <location>
        <position position="245"/>
    </location>
</feature>